<comment type="caution">
    <text evidence="1">The sequence shown here is derived from an EMBL/GenBank/DDBJ whole genome shotgun (WGS) entry which is preliminary data.</text>
</comment>
<sequence length="90" mass="9449">MVAHPKTLSYPDLQTPWVILQTAGSVKRTGRAGKGLGGCKAGRRDVGLESYICGDGFSFGKLNSASADRRAMATAAGRLPPPLVYTIAEI</sequence>
<keyword evidence="2" id="KW-1185">Reference proteome</keyword>
<protein>
    <submittedName>
        <fullName evidence="1">Uncharacterized protein</fullName>
    </submittedName>
</protein>
<accession>A0A5B7GA39</accession>
<dbReference type="AlphaFoldDB" id="A0A5B7GA39"/>
<reference evidence="1 2" key="1">
    <citation type="submission" date="2019-05" db="EMBL/GenBank/DDBJ databases">
        <title>Another draft genome of Portunus trituberculatus and its Hox gene families provides insights of decapod evolution.</title>
        <authorList>
            <person name="Jeong J.-H."/>
            <person name="Song I."/>
            <person name="Kim S."/>
            <person name="Choi T."/>
            <person name="Kim D."/>
            <person name="Ryu S."/>
            <person name="Kim W."/>
        </authorList>
    </citation>
    <scope>NUCLEOTIDE SEQUENCE [LARGE SCALE GENOMIC DNA]</scope>
    <source>
        <tissue evidence="1">Muscle</tissue>
    </source>
</reference>
<evidence type="ECO:0000313" key="2">
    <source>
        <dbReference type="Proteomes" id="UP000324222"/>
    </source>
</evidence>
<proteinExistence type="predicted"/>
<dbReference type="EMBL" id="VSRR010012285">
    <property type="protein sequence ID" value="MPC54346.1"/>
    <property type="molecule type" value="Genomic_DNA"/>
</dbReference>
<name>A0A5B7GA39_PORTR</name>
<organism evidence="1 2">
    <name type="scientific">Portunus trituberculatus</name>
    <name type="common">Swimming crab</name>
    <name type="synonym">Neptunus trituberculatus</name>
    <dbReference type="NCBI Taxonomy" id="210409"/>
    <lineage>
        <taxon>Eukaryota</taxon>
        <taxon>Metazoa</taxon>
        <taxon>Ecdysozoa</taxon>
        <taxon>Arthropoda</taxon>
        <taxon>Crustacea</taxon>
        <taxon>Multicrustacea</taxon>
        <taxon>Malacostraca</taxon>
        <taxon>Eumalacostraca</taxon>
        <taxon>Eucarida</taxon>
        <taxon>Decapoda</taxon>
        <taxon>Pleocyemata</taxon>
        <taxon>Brachyura</taxon>
        <taxon>Eubrachyura</taxon>
        <taxon>Portunoidea</taxon>
        <taxon>Portunidae</taxon>
        <taxon>Portuninae</taxon>
        <taxon>Portunus</taxon>
    </lineage>
</organism>
<gene>
    <name evidence="1" type="ORF">E2C01_048256</name>
</gene>
<dbReference type="Proteomes" id="UP000324222">
    <property type="component" value="Unassembled WGS sequence"/>
</dbReference>
<evidence type="ECO:0000313" key="1">
    <source>
        <dbReference type="EMBL" id="MPC54346.1"/>
    </source>
</evidence>